<dbReference type="InterPro" id="IPR050696">
    <property type="entry name" value="FtsA/MreB"/>
</dbReference>
<dbReference type="OrthoDB" id="2690797at2"/>
<evidence type="ECO:0000313" key="1">
    <source>
        <dbReference type="EMBL" id="SDD15747.1"/>
    </source>
</evidence>
<dbReference type="InterPro" id="IPR043129">
    <property type="entry name" value="ATPase_NBD"/>
</dbReference>
<name>A0A1G6SHV8_9BACI</name>
<dbReference type="PANTHER" id="PTHR32432">
    <property type="entry name" value="CELL DIVISION PROTEIN FTSA-RELATED"/>
    <property type="match status" value="1"/>
</dbReference>
<dbReference type="Pfam" id="PF11104">
    <property type="entry name" value="PilM_2"/>
    <property type="match status" value="1"/>
</dbReference>
<gene>
    <name evidence="1" type="ORF">SAMN05421663_107102</name>
</gene>
<dbReference type="PANTHER" id="PTHR32432:SF3">
    <property type="entry name" value="ETHANOLAMINE UTILIZATION PROTEIN EUTJ"/>
    <property type="match status" value="1"/>
</dbReference>
<dbReference type="Proteomes" id="UP000198666">
    <property type="component" value="Unassembled WGS sequence"/>
</dbReference>
<dbReference type="EMBL" id="FMZB01000007">
    <property type="protein sequence ID" value="SDD15747.1"/>
    <property type="molecule type" value="Genomic_DNA"/>
</dbReference>
<evidence type="ECO:0000313" key="2">
    <source>
        <dbReference type="Proteomes" id="UP000198666"/>
    </source>
</evidence>
<dbReference type="Gene3D" id="3.30.1490.300">
    <property type="match status" value="1"/>
</dbReference>
<organism evidence="1 2">
    <name type="scientific">Terribacillus halophilus</name>
    <dbReference type="NCBI Taxonomy" id="361279"/>
    <lineage>
        <taxon>Bacteria</taxon>
        <taxon>Bacillati</taxon>
        <taxon>Bacillota</taxon>
        <taxon>Bacilli</taxon>
        <taxon>Bacillales</taxon>
        <taxon>Bacillaceae</taxon>
        <taxon>Terribacillus</taxon>
    </lineage>
</organism>
<dbReference type="InterPro" id="IPR005883">
    <property type="entry name" value="PilM"/>
</dbReference>
<proteinExistence type="predicted"/>
<dbReference type="RefSeq" id="WP_093727718.1">
    <property type="nucleotide sequence ID" value="NZ_FMZB01000007.1"/>
</dbReference>
<dbReference type="STRING" id="361279.SAMN05421663_107102"/>
<keyword evidence="2" id="KW-1185">Reference proteome</keyword>
<protein>
    <submittedName>
        <fullName evidence="1">Type IV pilus assembly protein PilM</fullName>
    </submittedName>
</protein>
<dbReference type="AlphaFoldDB" id="A0A1G6SHV8"/>
<accession>A0A1G6SHV8</accession>
<reference evidence="2" key="1">
    <citation type="submission" date="2016-10" db="EMBL/GenBank/DDBJ databases">
        <authorList>
            <person name="Varghese N."/>
            <person name="Submissions S."/>
        </authorList>
    </citation>
    <scope>NUCLEOTIDE SEQUENCE [LARGE SCALE GENOMIC DNA]</scope>
    <source>
        <strain evidence="2">DSM 21620</strain>
    </source>
</reference>
<dbReference type="Gene3D" id="3.30.420.40">
    <property type="match status" value="2"/>
</dbReference>
<dbReference type="SUPFAM" id="SSF53067">
    <property type="entry name" value="Actin-like ATPase domain"/>
    <property type="match status" value="1"/>
</dbReference>
<sequence>MFKKQGKQVYIILQEKVLRFMTGEPVGFRNGNAYGSIELPQGTIRQGKLEDAGQLIKAVRKLVEEKGWKGRELLFTLPDQAVTLRQHQVPKQLKLEEIKPFLYTEIHHMIQLPFEDPILDFEVLEEGEESNTILLVAYPGQRVEAYQQAFKEAGLQPVAADLASLSLYRLYIEQNKETSEDHLLLLQWNHSGLILTAFHKEMPLFIRQPQTSFGNLQDHMEQDLFYQEEADRAGAYLEEQLTEIERFMDFYRYSVMNGEAGITKLLVSGDYENLGDVMNELRQRLQIEAVTFRQEIMDELPLAYADVLGLSMKKL</sequence>